<keyword evidence="2" id="KW-1003">Cell membrane</keyword>
<feature type="transmembrane region" description="Helical" evidence="6">
    <location>
        <begin position="316"/>
        <end position="338"/>
    </location>
</feature>
<keyword evidence="3 6" id="KW-0812">Transmembrane</keyword>
<feature type="transmembrane region" description="Helical" evidence="6">
    <location>
        <begin position="220"/>
        <end position="241"/>
    </location>
</feature>
<evidence type="ECO:0000313" key="9">
    <source>
        <dbReference type="Proteomes" id="UP000292003"/>
    </source>
</evidence>
<feature type="transmembrane region" description="Helical" evidence="6">
    <location>
        <begin position="384"/>
        <end position="402"/>
    </location>
</feature>
<proteinExistence type="predicted"/>
<dbReference type="EMBL" id="SFCC01000010">
    <property type="protein sequence ID" value="RZQ62200.1"/>
    <property type="molecule type" value="Genomic_DNA"/>
</dbReference>
<dbReference type="InterPro" id="IPR036259">
    <property type="entry name" value="MFS_trans_sf"/>
</dbReference>
<dbReference type="InterPro" id="IPR020846">
    <property type="entry name" value="MFS_dom"/>
</dbReference>
<dbReference type="PANTHER" id="PTHR23513:SF6">
    <property type="entry name" value="MAJOR FACILITATOR SUPERFAMILY ASSOCIATED DOMAIN-CONTAINING PROTEIN"/>
    <property type="match status" value="1"/>
</dbReference>
<evidence type="ECO:0000256" key="6">
    <source>
        <dbReference type="SAM" id="Phobius"/>
    </source>
</evidence>
<evidence type="ECO:0000256" key="2">
    <source>
        <dbReference type="ARBA" id="ARBA00022475"/>
    </source>
</evidence>
<evidence type="ECO:0000256" key="4">
    <source>
        <dbReference type="ARBA" id="ARBA00022989"/>
    </source>
</evidence>
<dbReference type="GO" id="GO:0022857">
    <property type="term" value="F:transmembrane transporter activity"/>
    <property type="evidence" value="ECO:0007669"/>
    <property type="project" value="InterPro"/>
</dbReference>
<evidence type="ECO:0000256" key="1">
    <source>
        <dbReference type="ARBA" id="ARBA00004651"/>
    </source>
</evidence>
<dbReference type="CDD" id="cd06173">
    <property type="entry name" value="MFS_MefA_like"/>
    <property type="match status" value="1"/>
</dbReference>
<dbReference type="PROSITE" id="PS50850">
    <property type="entry name" value="MFS"/>
    <property type="match status" value="1"/>
</dbReference>
<comment type="subcellular location">
    <subcellularLocation>
        <location evidence="1">Cell membrane</location>
        <topology evidence="1">Multi-pass membrane protein</topology>
    </subcellularLocation>
</comment>
<dbReference type="InterPro" id="IPR011701">
    <property type="entry name" value="MFS"/>
</dbReference>
<dbReference type="Proteomes" id="UP000292003">
    <property type="component" value="Unassembled WGS sequence"/>
</dbReference>
<evidence type="ECO:0000256" key="5">
    <source>
        <dbReference type="ARBA" id="ARBA00023136"/>
    </source>
</evidence>
<feature type="domain" description="Major facilitator superfamily (MFS) profile" evidence="7">
    <location>
        <begin position="16"/>
        <end position="406"/>
    </location>
</feature>
<dbReference type="GO" id="GO:0005886">
    <property type="term" value="C:plasma membrane"/>
    <property type="evidence" value="ECO:0007669"/>
    <property type="project" value="UniProtKB-SubCell"/>
</dbReference>
<keyword evidence="4 6" id="KW-1133">Transmembrane helix</keyword>
<dbReference type="Gene3D" id="1.20.1250.20">
    <property type="entry name" value="MFS general substrate transporter like domains"/>
    <property type="match status" value="1"/>
</dbReference>
<dbReference type="AlphaFoldDB" id="A0A4Q7J3V8"/>
<feature type="transmembrane region" description="Helical" evidence="6">
    <location>
        <begin position="358"/>
        <end position="378"/>
    </location>
</feature>
<feature type="transmembrane region" description="Helical" evidence="6">
    <location>
        <begin position="293"/>
        <end position="310"/>
    </location>
</feature>
<organism evidence="8 9">
    <name type="scientific">Amycolatopsis suaedae</name>
    <dbReference type="NCBI Taxonomy" id="2510978"/>
    <lineage>
        <taxon>Bacteria</taxon>
        <taxon>Bacillati</taxon>
        <taxon>Actinomycetota</taxon>
        <taxon>Actinomycetes</taxon>
        <taxon>Pseudonocardiales</taxon>
        <taxon>Pseudonocardiaceae</taxon>
        <taxon>Amycolatopsis</taxon>
    </lineage>
</organism>
<accession>A0A4Q7J3V8</accession>
<feature type="transmembrane region" description="Helical" evidence="6">
    <location>
        <begin position="182"/>
        <end position="199"/>
    </location>
</feature>
<keyword evidence="5 6" id="KW-0472">Membrane</keyword>
<feature type="transmembrane region" description="Helical" evidence="6">
    <location>
        <begin position="84"/>
        <end position="103"/>
    </location>
</feature>
<reference evidence="8 9" key="1">
    <citation type="submission" date="2019-02" db="EMBL/GenBank/DDBJ databases">
        <title>Draft genome sequence of Amycolatopsis sp. 8-3EHSu isolated from roots of Suaeda maritima.</title>
        <authorList>
            <person name="Duangmal K."/>
            <person name="Chantavorakit T."/>
        </authorList>
    </citation>
    <scope>NUCLEOTIDE SEQUENCE [LARGE SCALE GENOMIC DNA]</scope>
    <source>
        <strain evidence="8 9">8-3EHSu</strain>
    </source>
</reference>
<dbReference type="PANTHER" id="PTHR23513">
    <property type="entry name" value="INTEGRAL MEMBRANE EFFLUX PROTEIN-RELATED"/>
    <property type="match status" value="1"/>
</dbReference>
<feature type="transmembrane region" description="Helical" evidence="6">
    <location>
        <begin position="261"/>
        <end position="281"/>
    </location>
</feature>
<sequence length="425" mass="43826">MRHDRSEFAVTGRDNRLRWLLSASSLSNLGDGIGKVAFPLLAASLTRDPVLIAGLAATQFLPWLLCSMLVGALVDRVDRRRAMLLANLARAVVVGLMALLVYTGGATIWLVYVAALLIGAAETVADSAANVLVPAVVDGPRRLEAANSKLQAVEIAGQTFIGGPLGSATFAVFAAFPFLLNSAGFALAAALLLGLSGGYRPRRQAEHRRLRTDLADGVRWLLGDRLMLRLVAVAGAVAFVSELAQAQLVLYALEELGLSEAGFGVFALAGGVGGLAGAALAPRLIRAAGRFPLLLTGLLGAGAGFTGMGLTTQPVLSAVLFGLFAAAVVVVNVVLATVRHTLIPDELLGRVFGAWRTIVWGAIPVGALCGGLLTKLLGGTAGTFTLSGAALVLLGAGAWLTLRGHRHAIESAGRVPEPATGRSQS</sequence>
<name>A0A4Q7J3V8_9PSEU</name>
<gene>
    <name evidence="8" type="ORF">EWH70_21110</name>
</gene>
<feature type="transmembrane region" description="Helical" evidence="6">
    <location>
        <begin position="50"/>
        <end position="72"/>
    </location>
</feature>
<dbReference type="SUPFAM" id="SSF103473">
    <property type="entry name" value="MFS general substrate transporter"/>
    <property type="match status" value="1"/>
</dbReference>
<evidence type="ECO:0000313" key="8">
    <source>
        <dbReference type="EMBL" id="RZQ62200.1"/>
    </source>
</evidence>
<keyword evidence="9" id="KW-1185">Reference proteome</keyword>
<dbReference type="RefSeq" id="WP_130477293.1">
    <property type="nucleotide sequence ID" value="NZ_SFCC01000010.1"/>
</dbReference>
<evidence type="ECO:0000259" key="7">
    <source>
        <dbReference type="PROSITE" id="PS50850"/>
    </source>
</evidence>
<dbReference type="Pfam" id="PF07690">
    <property type="entry name" value="MFS_1"/>
    <property type="match status" value="1"/>
</dbReference>
<comment type="caution">
    <text evidence="8">The sequence shown here is derived from an EMBL/GenBank/DDBJ whole genome shotgun (WGS) entry which is preliminary data.</text>
</comment>
<evidence type="ECO:0000256" key="3">
    <source>
        <dbReference type="ARBA" id="ARBA00022692"/>
    </source>
</evidence>
<dbReference type="OrthoDB" id="145388at2"/>
<protein>
    <submittedName>
        <fullName evidence="8">MFS transporter</fullName>
    </submittedName>
</protein>